<organism evidence="1 2">
    <name type="scientific">Frankia umida</name>
    <dbReference type="NCBI Taxonomy" id="573489"/>
    <lineage>
        <taxon>Bacteria</taxon>
        <taxon>Bacillati</taxon>
        <taxon>Actinomycetota</taxon>
        <taxon>Actinomycetes</taxon>
        <taxon>Frankiales</taxon>
        <taxon>Frankiaceae</taxon>
        <taxon>Frankia</taxon>
    </lineage>
</organism>
<name>A0ABT0K111_9ACTN</name>
<comment type="caution">
    <text evidence="1">The sequence shown here is derived from an EMBL/GenBank/DDBJ whole genome shotgun (WGS) entry which is preliminary data.</text>
</comment>
<sequence length="272" mass="28736">MRIEGEGGVVDRHGSRVARAVRRRRWRSAAVVAAAVVALAACGDPGREGPAAIPAGSASPVGPPPVVLPAGPEGKPVTLRFVETQRLLDLDADAEAAVVHRCVPGINGSPGSSDGGSRLLVAVDGPLVLVQNSQGLAACLVELVSRDGPPDFSWSDKPMLQWWHSERSPDFSRPPGAPIEVFNTSATDGVVADWVHPTWFWRAFGRVSPQVKELFAVIPSGEAIHVPVGTTGAFALSWRRTVDTPEQARLQPPLSLFARDGTGRVLPSVTLP</sequence>
<evidence type="ECO:0000313" key="1">
    <source>
        <dbReference type="EMBL" id="MCK9877490.1"/>
    </source>
</evidence>
<reference evidence="1 2" key="1">
    <citation type="submission" date="2022-04" db="EMBL/GenBank/DDBJ databases">
        <title>Genome diversity in the genus Frankia.</title>
        <authorList>
            <person name="Carlos-Shanley C."/>
            <person name="Hahn D."/>
        </authorList>
    </citation>
    <scope>NUCLEOTIDE SEQUENCE [LARGE SCALE GENOMIC DNA]</scope>
    <source>
        <strain evidence="1 2">Ag45/Mut15</strain>
    </source>
</reference>
<dbReference type="Proteomes" id="UP001201873">
    <property type="component" value="Unassembled WGS sequence"/>
</dbReference>
<keyword evidence="2" id="KW-1185">Reference proteome</keyword>
<evidence type="ECO:0008006" key="3">
    <source>
        <dbReference type="Google" id="ProtNLM"/>
    </source>
</evidence>
<evidence type="ECO:0000313" key="2">
    <source>
        <dbReference type="Proteomes" id="UP001201873"/>
    </source>
</evidence>
<gene>
    <name evidence="1" type="ORF">MXD59_17210</name>
</gene>
<dbReference type="RefSeq" id="WP_248825722.1">
    <property type="nucleotide sequence ID" value="NZ_JALKFT010000017.1"/>
</dbReference>
<accession>A0ABT0K111</accession>
<proteinExistence type="predicted"/>
<dbReference type="EMBL" id="JALKFT010000017">
    <property type="protein sequence ID" value="MCK9877490.1"/>
    <property type="molecule type" value="Genomic_DNA"/>
</dbReference>
<protein>
    <recommendedName>
        <fullName evidence="3">Lipoprotein</fullName>
    </recommendedName>
</protein>